<keyword evidence="3" id="KW-1185">Reference proteome</keyword>
<gene>
    <name evidence="2" type="ORF">PG996_006881</name>
</gene>
<name>A0ABR1V981_9PEZI</name>
<dbReference type="EMBL" id="JAQQWM010000004">
    <property type="protein sequence ID" value="KAK8067769.1"/>
    <property type="molecule type" value="Genomic_DNA"/>
</dbReference>
<reference evidence="2 3" key="1">
    <citation type="submission" date="2023-01" db="EMBL/GenBank/DDBJ databases">
        <title>Analysis of 21 Apiospora genomes using comparative genomics revels a genus with tremendous synthesis potential of carbohydrate active enzymes and secondary metabolites.</title>
        <authorList>
            <person name="Sorensen T."/>
        </authorList>
    </citation>
    <scope>NUCLEOTIDE SEQUENCE [LARGE SCALE GENOMIC DNA]</scope>
    <source>
        <strain evidence="2 3">CBS 83171</strain>
    </source>
</reference>
<dbReference type="Proteomes" id="UP001446871">
    <property type="component" value="Unassembled WGS sequence"/>
</dbReference>
<evidence type="ECO:0000313" key="2">
    <source>
        <dbReference type="EMBL" id="KAK8067769.1"/>
    </source>
</evidence>
<proteinExistence type="predicted"/>
<organism evidence="2 3">
    <name type="scientific">Apiospora saccharicola</name>
    <dbReference type="NCBI Taxonomy" id="335842"/>
    <lineage>
        <taxon>Eukaryota</taxon>
        <taxon>Fungi</taxon>
        <taxon>Dikarya</taxon>
        <taxon>Ascomycota</taxon>
        <taxon>Pezizomycotina</taxon>
        <taxon>Sordariomycetes</taxon>
        <taxon>Xylariomycetidae</taxon>
        <taxon>Amphisphaeriales</taxon>
        <taxon>Apiosporaceae</taxon>
        <taxon>Apiospora</taxon>
    </lineage>
</organism>
<accession>A0ABR1V981</accession>
<sequence length="498" mass="54455">MAASQLLSIDDQLVTPDNPPRTDLDGMDQSRCAALHNYLVDLCLAADADGQIDAAAAGQGRGATYFSTHGDAAEAVRSRLHPSLAAFLAAARHPDAPLFYFVDCMPLPNDDEFTGLFDNGTADNEDEPEDSIVRLYLSHMDACDGKGGGGMLYHQRRHLACFFVHPDDTELAFPVDEHPQSWHPLETILSNWIDLIRLGKVTISPTDQPALYGGVKIGNWEWRPYGDGQIAGCVAAWHRLCDAIEVRRRQIHGATIDPDDSPSPHEPLLTPAAMDAAQIPNPSFARAFLSLARRPQHIRQIAPGLSLPPADTEAFAAAQPFTHLPRRVPQWDGRTVREGIVPPVYLFFSEAGAPPVDISGWRSAFRGHWTDGHGAVPEGIAFPSRVPPGVYSECVVRSEPEATEEGFRLLLPFSLYGAHLSSGKEIQDQAADELFQHGFKPFGGDPHRPQRLEQLLGHWAGLVERGVWAVGPRGVMGSVEVFEDAKVDWGSYAIPSSW</sequence>
<feature type="region of interest" description="Disordered" evidence="1">
    <location>
        <begin position="1"/>
        <end position="24"/>
    </location>
</feature>
<comment type="caution">
    <text evidence="2">The sequence shown here is derived from an EMBL/GenBank/DDBJ whole genome shotgun (WGS) entry which is preliminary data.</text>
</comment>
<evidence type="ECO:0000256" key="1">
    <source>
        <dbReference type="SAM" id="MobiDB-lite"/>
    </source>
</evidence>
<evidence type="ECO:0000313" key="3">
    <source>
        <dbReference type="Proteomes" id="UP001446871"/>
    </source>
</evidence>
<protein>
    <submittedName>
        <fullName evidence="2">Uncharacterized protein</fullName>
    </submittedName>
</protein>